<dbReference type="KEGG" id="naj:B1756_16420"/>
<dbReference type="Gene3D" id="2.130.10.10">
    <property type="entry name" value="YVTN repeat-like/Quinoprotein amine dehydrogenase"/>
    <property type="match status" value="1"/>
</dbReference>
<organism evidence="3 4">
    <name type="scientific">Natrarchaeobaculum aegyptiacum</name>
    <dbReference type="NCBI Taxonomy" id="745377"/>
    <lineage>
        <taxon>Archaea</taxon>
        <taxon>Methanobacteriati</taxon>
        <taxon>Methanobacteriota</taxon>
        <taxon>Stenosarchaea group</taxon>
        <taxon>Halobacteria</taxon>
        <taxon>Halobacteriales</taxon>
        <taxon>Natrialbaceae</taxon>
        <taxon>Natrarchaeobaculum</taxon>
    </lineage>
</organism>
<dbReference type="Pfam" id="PF13360">
    <property type="entry name" value="PQQ_2"/>
    <property type="match status" value="2"/>
</dbReference>
<dbReference type="Gene3D" id="2.40.10.480">
    <property type="match status" value="1"/>
</dbReference>
<protein>
    <recommendedName>
        <fullName evidence="2">Pyrrolo-quinoline quinone repeat domain-containing protein</fullName>
    </recommendedName>
</protein>
<dbReference type="InterPro" id="IPR015943">
    <property type="entry name" value="WD40/YVTN_repeat-like_dom_sf"/>
</dbReference>
<dbReference type="InterPro" id="IPR011047">
    <property type="entry name" value="Quinoprotein_ADH-like_sf"/>
</dbReference>
<dbReference type="InterPro" id="IPR002372">
    <property type="entry name" value="PQQ_rpt_dom"/>
</dbReference>
<keyword evidence="4" id="KW-1185">Reference proteome</keyword>
<accession>A0A2Z2HWD4</accession>
<dbReference type="SUPFAM" id="SSF50998">
    <property type="entry name" value="Quinoprotein alcohol dehydrogenase-like"/>
    <property type="match status" value="1"/>
</dbReference>
<dbReference type="EMBL" id="CP019893">
    <property type="protein sequence ID" value="ARS91153.1"/>
    <property type="molecule type" value="Genomic_DNA"/>
</dbReference>
<dbReference type="PANTHER" id="PTHR34512:SF30">
    <property type="entry name" value="OUTER MEMBRANE PROTEIN ASSEMBLY FACTOR BAMB"/>
    <property type="match status" value="1"/>
</dbReference>
<gene>
    <name evidence="3" type="ORF">B1756_16420</name>
</gene>
<feature type="region of interest" description="Disordered" evidence="1">
    <location>
        <begin position="15"/>
        <end position="58"/>
    </location>
</feature>
<evidence type="ECO:0000313" key="3">
    <source>
        <dbReference type="EMBL" id="ARS91153.1"/>
    </source>
</evidence>
<feature type="domain" description="Pyrrolo-quinoline quinone repeat" evidence="2">
    <location>
        <begin position="279"/>
        <end position="357"/>
    </location>
</feature>
<feature type="compositionally biased region" description="Acidic residues" evidence="1">
    <location>
        <begin position="44"/>
        <end position="58"/>
    </location>
</feature>
<evidence type="ECO:0000259" key="2">
    <source>
        <dbReference type="Pfam" id="PF13360"/>
    </source>
</evidence>
<dbReference type="SMART" id="SM00564">
    <property type="entry name" value="PQQ"/>
    <property type="match status" value="3"/>
</dbReference>
<evidence type="ECO:0000313" key="4">
    <source>
        <dbReference type="Proteomes" id="UP000250088"/>
    </source>
</evidence>
<dbReference type="InterPro" id="IPR018391">
    <property type="entry name" value="PQQ_b-propeller_rpt"/>
</dbReference>
<feature type="domain" description="Pyrrolo-quinoline quinone repeat" evidence="2">
    <location>
        <begin position="88"/>
        <end position="245"/>
    </location>
</feature>
<proteinExistence type="predicted"/>
<dbReference type="Proteomes" id="UP000250088">
    <property type="component" value="Chromosome"/>
</dbReference>
<dbReference type="PANTHER" id="PTHR34512">
    <property type="entry name" value="CELL SURFACE PROTEIN"/>
    <property type="match status" value="1"/>
</dbReference>
<reference evidence="4" key="1">
    <citation type="submission" date="2017-02" db="EMBL/GenBank/DDBJ databases">
        <title>Natronthermophilus aegyptiacus gen. nov.,sp. nov., an aerobic, extremely halophilic alkalithermophilic archaeon isolated from the athalassohaline Wadi An Natrun, Egypt.</title>
        <authorList>
            <person name="Zhao B."/>
        </authorList>
    </citation>
    <scope>NUCLEOTIDE SEQUENCE [LARGE SCALE GENOMIC DNA]</scope>
    <source>
        <strain evidence="4">JW/NM-HA 15</strain>
    </source>
</reference>
<sequence length="394" mass="43455">MASLAIGGGLAGCMQPLLEEAGDGGQASTDDEPATDSTGTDTEPQPEADSDESDEGDTIEAVDLSPAWDVDGLNRVFVDDGQFVGRNSGDVTIVSWDGDVVWESQSGDPDGYSEWPNDGRGFARTDDYVFVHYLSWGIEEEYPACVYVFDADTGELEWRHDTGADRVYGMDAVGDRLYYAARPFDRDETESPIRAYDLDDREIVWESRFSTNDPWSLTVHDGHVYATTGRMRVLDAASGDLVAEHGNWFAFHRENETLYFEDGDTIGAYDLVADERTMEVSVDHGYSRDLTVVANRAYVSDTNGYLSAIDLETGTVRWEERLDGSLSGRPIVDSGIVWAYDATSVLWGLDADDGSVLVRRSTEADGDDRVSALDGRVFVPDPYYTAYDVGEDER</sequence>
<dbReference type="AlphaFoldDB" id="A0A2Z2HWD4"/>
<evidence type="ECO:0000256" key="1">
    <source>
        <dbReference type="SAM" id="MobiDB-lite"/>
    </source>
</evidence>
<name>A0A2Z2HWD4_9EURY</name>